<accession>X6LHT6</accession>
<sequence length="174" mass="21075">MLNIAFYQMHFKLSKIRFSFAINNILYRFHCSSFFLYDIVSIDEICKVAETIEESTKCVMRTDSISNWMDTILYGFFAHFLRAFAYVTGNRKQDKAKVIKYRKDFFFDRDTYHRQNAYLSGFEDDANKRNKKNFYLKKKFLKNIYFLNFKFQTVIKHIFVEKSKQNLDRLQDAL</sequence>
<dbReference type="AlphaFoldDB" id="X6LHT6"/>
<evidence type="ECO:0000313" key="1">
    <source>
        <dbReference type="EMBL" id="ETO00896.1"/>
    </source>
</evidence>
<dbReference type="EMBL" id="ASPP01039742">
    <property type="protein sequence ID" value="ETO00896.1"/>
    <property type="molecule type" value="Genomic_DNA"/>
</dbReference>
<gene>
    <name evidence="1" type="ORF">RFI_36544</name>
</gene>
<dbReference type="Proteomes" id="UP000023152">
    <property type="component" value="Unassembled WGS sequence"/>
</dbReference>
<evidence type="ECO:0000313" key="2">
    <source>
        <dbReference type="Proteomes" id="UP000023152"/>
    </source>
</evidence>
<proteinExistence type="predicted"/>
<comment type="caution">
    <text evidence="1">The sequence shown here is derived from an EMBL/GenBank/DDBJ whole genome shotgun (WGS) entry which is preliminary data.</text>
</comment>
<reference evidence="1 2" key="1">
    <citation type="journal article" date="2013" name="Curr. Biol.">
        <title>The Genome of the Foraminiferan Reticulomyxa filosa.</title>
        <authorList>
            <person name="Glockner G."/>
            <person name="Hulsmann N."/>
            <person name="Schleicher M."/>
            <person name="Noegel A.A."/>
            <person name="Eichinger L."/>
            <person name="Gallinger C."/>
            <person name="Pawlowski J."/>
            <person name="Sierra R."/>
            <person name="Euteneuer U."/>
            <person name="Pillet L."/>
            <person name="Moustafa A."/>
            <person name="Platzer M."/>
            <person name="Groth M."/>
            <person name="Szafranski K."/>
            <person name="Schliwa M."/>
        </authorList>
    </citation>
    <scope>NUCLEOTIDE SEQUENCE [LARGE SCALE GENOMIC DNA]</scope>
</reference>
<protein>
    <submittedName>
        <fullName evidence="1">Uncharacterized protein</fullName>
    </submittedName>
</protein>
<name>X6LHT6_RETFI</name>
<organism evidence="1 2">
    <name type="scientific">Reticulomyxa filosa</name>
    <dbReference type="NCBI Taxonomy" id="46433"/>
    <lineage>
        <taxon>Eukaryota</taxon>
        <taxon>Sar</taxon>
        <taxon>Rhizaria</taxon>
        <taxon>Retaria</taxon>
        <taxon>Foraminifera</taxon>
        <taxon>Monothalamids</taxon>
        <taxon>Reticulomyxidae</taxon>
        <taxon>Reticulomyxa</taxon>
    </lineage>
</organism>
<keyword evidence="2" id="KW-1185">Reference proteome</keyword>